<dbReference type="InterPro" id="IPR036621">
    <property type="entry name" value="Anticodon-bd_dom_sf"/>
</dbReference>
<keyword evidence="3" id="KW-1185">Reference proteome</keyword>
<dbReference type="EMBL" id="JACGCM010000696">
    <property type="protein sequence ID" value="KAF6168422.1"/>
    <property type="molecule type" value="Genomic_DNA"/>
</dbReference>
<accession>A0A7J7NN96</accession>
<sequence length="106" mass="12174">MVHGDNKDLVLPPKVASIQVIVVPMPYKDANPRTIFNAYSITAVLLTKASLRAEEDLRDNYSPYWKYSYWEMKGVPLRIKICPKDMANKKVRLIRHDNSSKTVLPT</sequence>
<dbReference type="Pfam" id="PF03129">
    <property type="entry name" value="HGTP_anticodon"/>
    <property type="match status" value="1"/>
</dbReference>
<dbReference type="OrthoDB" id="1350766at2759"/>
<dbReference type="InterPro" id="IPR004499">
    <property type="entry name" value="Pro-tRNA-ligase_IIa_arc-type"/>
</dbReference>
<evidence type="ECO:0000259" key="1">
    <source>
        <dbReference type="Pfam" id="PF03129"/>
    </source>
</evidence>
<proteinExistence type="predicted"/>
<protein>
    <recommendedName>
        <fullName evidence="1">Anticodon-binding domain-containing protein</fullName>
    </recommendedName>
</protein>
<evidence type="ECO:0000313" key="3">
    <source>
        <dbReference type="Proteomes" id="UP000541444"/>
    </source>
</evidence>
<dbReference type="GO" id="GO:0017101">
    <property type="term" value="C:aminoacyl-tRNA synthetase multienzyme complex"/>
    <property type="evidence" value="ECO:0007669"/>
    <property type="project" value="TreeGrafter"/>
</dbReference>
<dbReference type="GO" id="GO:0005737">
    <property type="term" value="C:cytoplasm"/>
    <property type="evidence" value="ECO:0007669"/>
    <property type="project" value="InterPro"/>
</dbReference>
<dbReference type="GO" id="GO:0004827">
    <property type="term" value="F:proline-tRNA ligase activity"/>
    <property type="evidence" value="ECO:0007669"/>
    <property type="project" value="InterPro"/>
</dbReference>
<evidence type="ECO:0000313" key="2">
    <source>
        <dbReference type="EMBL" id="KAF6168422.1"/>
    </source>
</evidence>
<reference evidence="2 3" key="1">
    <citation type="journal article" date="2020" name="IScience">
        <title>Genome Sequencing of the Endangered Kingdonia uniflora (Circaeasteraceae, Ranunculales) Reveals Potential Mechanisms of Evolutionary Specialization.</title>
        <authorList>
            <person name="Sun Y."/>
            <person name="Deng T."/>
            <person name="Zhang A."/>
            <person name="Moore M.J."/>
            <person name="Landis J.B."/>
            <person name="Lin N."/>
            <person name="Zhang H."/>
            <person name="Zhang X."/>
            <person name="Huang J."/>
            <person name="Zhang X."/>
            <person name="Sun H."/>
            <person name="Wang H."/>
        </authorList>
    </citation>
    <scope>NUCLEOTIDE SEQUENCE [LARGE SCALE GENOMIC DNA]</scope>
    <source>
        <strain evidence="2">TB1705</strain>
        <tissue evidence="2">Leaf</tissue>
    </source>
</reference>
<dbReference type="InterPro" id="IPR004154">
    <property type="entry name" value="Anticodon-bd"/>
</dbReference>
<organism evidence="2 3">
    <name type="scientific">Kingdonia uniflora</name>
    <dbReference type="NCBI Taxonomy" id="39325"/>
    <lineage>
        <taxon>Eukaryota</taxon>
        <taxon>Viridiplantae</taxon>
        <taxon>Streptophyta</taxon>
        <taxon>Embryophyta</taxon>
        <taxon>Tracheophyta</taxon>
        <taxon>Spermatophyta</taxon>
        <taxon>Magnoliopsida</taxon>
        <taxon>Ranunculales</taxon>
        <taxon>Circaeasteraceae</taxon>
        <taxon>Kingdonia</taxon>
    </lineage>
</organism>
<name>A0A7J7NN96_9MAGN</name>
<dbReference type="PANTHER" id="PTHR43382:SF2">
    <property type="entry name" value="BIFUNCTIONAL GLUTAMATE_PROLINE--TRNA LIGASE"/>
    <property type="match status" value="1"/>
</dbReference>
<feature type="domain" description="Anticodon-binding" evidence="1">
    <location>
        <begin position="19"/>
        <end position="102"/>
    </location>
</feature>
<dbReference type="SUPFAM" id="SSF52954">
    <property type="entry name" value="Class II aaRS ABD-related"/>
    <property type="match status" value="1"/>
</dbReference>
<dbReference type="GO" id="GO:0005524">
    <property type="term" value="F:ATP binding"/>
    <property type="evidence" value="ECO:0007669"/>
    <property type="project" value="InterPro"/>
</dbReference>
<dbReference type="Proteomes" id="UP000541444">
    <property type="component" value="Unassembled WGS sequence"/>
</dbReference>
<dbReference type="PANTHER" id="PTHR43382">
    <property type="entry name" value="PROLYL-TRNA SYNTHETASE"/>
    <property type="match status" value="1"/>
</dbReference>
<dbReference type="AlphaFoldDB" id="A0A7J7NN96"/>
<gene>
    <name evidence="2" type="ORF">GIB67_004974</name>
</gene>
<dbReference type="Gene3D" id="3.40.50.800">
    <property type="entry name" value="Anticodon-binding domain"/>
    <property type="match status" value="1"/>
</dbReference>
<comment type="caution">
    <text evidence="2">The sequence shown here is derived from an EMBL/GenBank/DDBJ whole genome shotgun (WGS) entry which is preliminary data.</text>
</comment>
<dbReference type="GO" id="GO:0006433">
    <property type="term" value="P:prolyl-tRNA aminoacylation"/>
    <property type="evidence" value="ECO:0007669"/>
    <property type="project" value="InterPro"/>
</dbReference>